<proteinExistence type="predicted"/>
<name>A0A0S3RT28_PHAAN</name>
<dbReference type="EMBL" id="AP015037">
    <property type="protein sequence ID" value="BAT83745.1"/>
    <property type="molecule type" value="Genomic_DNA"/>
</dbReference>
<accession>A0A0S3RT28</accession>
<dbReference type="AlphaFoldDB" id="A0A0S3RT28"/>
<dbReference type="OrthoDB" id="1430821at2759"/>
<reference evidence="1 2" key="1">
    <citation type="journal article" date="2015" name="Sci. Rep.">
        <title>The power of single molecule real-time sequencing technology in the de novo assembly of a eukaryotic genome.</title>
        <authorList>
            <person name="Sakai H."/>
            <person name="Naito K."/>
            <person name="Ogiso-Tanaka E."/>
            <person name="Takahashi Y."/>
            <person name="Iseki K."/>
            <person name="Muto C."/>
            <person name="Satou K."/>
            <person name="Teruya K."/>
            <person name="Shiroma A."/>
            <person name="Shimoji M."/>
            <person name="Hirano T."/>
            <person name="Itoh T."/>
            <person name="Kaga A."/>
            <person name="Tomooka N."/>
        </authorList>
    </citation>
    <scope>NUCLEOTIDE SEQUENCE [LARGE SCALE GENOMIC DNA]</scope>
    <source>
        <strain evidence="2">cv. Shumari</strain>
    </source>
</reference>
<keyword evidence="2" id="KW-1185">Reference proteome</keyword>
<evidence type="ECO:0000313" key="1">
    <source>
        <dbReference type="EMBL" id="BAT83745.1"/>
    </source>
</evidence>
<dbReference type="Proteomes" id="UP000291084">
    <property type="component" value="Chromosome 4"/>
</dbReference>
<gene>
    <name evidence="1" type="primary">Vigan.04G095300</name>
    <name evidence="1" type="ORF">VIGAN_04095300</name>
</gene>
<protein>
    <recommendedName>
        <fullName evidence="3">Retrotransposon gag domain-containing protein</fullName>
    </recommendedName>
</protein>
<organism evidence="1 2">
    <name type="scientific">Vigna angularis var. angularis</name>
    <dbReference type="NCBI Taxonomy" id="157739"/>
    <lineage>
        <taxon>Eukaryota</taxon>
        <taxon>Viridiplantae</taxon>
        <taxon>Streptophyta</taxon>
        <taxon>Embryophyta</taxon>
        <taxon>Tracheophyta</taxon>
        <taxon>Spermatophyta</taxon>
        <taxon>Magnoliopsida</taxon>
        <taxon>eudicotyledons</taxon>
        <taxon>Gunneridae</taxon>
        <taxon>Pentapetalae</taxon>
        <taxon>rosids</taxon>
        <taxon>fabids</taxon>
        <taxon>Fabales</taxon>
        <taxon>Fabaceae</taxon>
        <taxon>Papilionoideae</taxon>
        <taxon>50 kb inversion clade</taxon>
        <taxon>NPAAA clade</taxon>
        <taxon>indigoferoid/millettioid clade</taxon>
        <taxon>Phaseoleae</taxon>
        <taxon>Vigna</taxon>
    </lineage>
</organism>
<evidence type="ECO:0000313" key="2">
    <source>
        <dbReference type="Proteomes" id="UP000291084"/>
    </source>
</evidence>
<sequence>MEESLGHAWDRYKSLLRKTPTHDFEDQEVVLTFLGGLGSQTKMMLDASAGDNIKWKTPEEATEIIENMATSDNELHSERGAPMQQKGVLQLQTHDALLA</sequence>
<evidence type="ECO:0008006" key="3">
    <source>
        <dbReference type="Google" id="ProtNLM"/>
    </source>
</evidence>